<evidence type="ECO:0000313" key="1">
    <source>
        <dbReference type="EMBL" id="CAH9101445.1"/>
    </source>
</evidence>
<sequence length="59" mass="6813">MEDDVIQQFAEISTNCRYDGFGANPIDESDESERQRWQIWRRLGFKYSDGRVTGAATPV</sequence>
<evidence type="ECO:0000313" key="2">
    <source>
        <dbReference type="Proteomes" id="UP001152484"/>
    </source>
</evidence>
<accession>A0A9P0ZIM2</accession>
<proteinExistence type="predicted"/>
<dbReference type="AlphaFoldDB" id="A0A9P0ZIM2"/>
<gene>
    <name evidence="1" type="ORF">CEURO_LOCUS15385</name>
</gene>
<protein>
    <submittedName>
        <fullName evidence="1">Uncharacterized protein</fullName>
    </submittedName>
</protein>
<dbReference type="EMBL" id="CAMAPE010000038">
    <property type="protein sequence ID" value="CAH9101445.1"/>
    <property type="molecule type" value="Genomic_DNA"/>
</dbReference>
<comment type="caution">
    <text evidence="1">The sequence shown here is derived from an EMBL/GenBank/DDBJ whole genome shotgun (WGS) entry which is preliminary data.</text>
</comment>
<dbReference type="Proteomes" id="UP001152484">
    <property type="component" value="Unassembled WGS sequence"/>
</dbReference>
<name>A0A9P0ZIM2_CUSEU</name>
<reference evidence="1" key="1">
    <citation type="submission" date="2022-07" db="EMBL/GenBank/DDBJ databases">
        <authorList>
            <person name="Macas J."/>
            <person name="Novak P."/>
            <person name="Neumann P."/>
        </authorList>
    </citation>
    <scope>NUCLEOTIDE SEQUENCE</scope>
</reference>
<keyword evidence="2" id="KW-1185">Reference proteome</keyword>
<organism evidence="1 2">
    <name type="scientific">Cuscuta europaea</name>
    <name type="common">European dodder</name>
    <dbReference type="NCBI Taxonomy" id="41803"/>
    <lineage>
        <taxon>Eukaryota</taxon>
        <taxon>Viridiplantae</taxon>
        <taxon>Streptophyta</taxon>
        <taxon>Embryophyta</taxon>
        <taxon>Tracheophyta</taxon>
        <taxon>Spermatophyta</taxon>
        <taxon>Magnoliopsida</taxon>
        <taxon>eudicotyledons</taxon>
        <taxon>Gunneridae</taxon>
        <taxon>Pentapetalae</taxon>
        <taxon>asterids</taxon>
        <taxon>lamiids</taxon>
        <taxon>Solanales</taxon>
        <taxon>Convolvulaceae</taxon>
        <taxon>Cuscuteae</taxon>
        <taxon>Cuscuta</taxon>
        <taxon>Cuscuta subgen. Cuscuta</taxon>
    </lineage>
</organism>